<dbReference type="InterPro" id="IPR025296">
    <property type="entry name" value="DUF4158"/>
</dbReference>
<keyword evidence="2" id="KW-0815">Transposition</keyword>
<dbReference type="InterPro" id="IPR002513">
    <property type="entry name" value="Tn3_Tnp_DDE_dom"/>
</dbReference>
<dbReference type="AlphaFoldDB" id="A0A3A5L1P0"/>
<reference evidence="7 8" key="1">
    <citation type="submission" date="2018-09" db="EMBL/GenBank/DDBJ databases">
        <title>Draft genome sequences of Legionella taurinensis isolated from water samples.</title>
        <authorList>
            <person name="Chakeri A."/>
            <person name="Allerberger F."/>
            <person name="Kundi M."/>
            <person name="Ruppitsch W."/>
            <person name="Schmid D."/>
        </authorList>
    </citation>
    <scope>NUCLEOTIDE SEQUENCE [LARGE SCALE GENOMIC DNA]</scope>
    <source>
        <strain evidence="7 8">4570-18-6</strain>
    </source>
</reference>
<dbReference type="InterPro" id="IPR047653">
    <property type="entry name" value="Tn3-like_transpos"/>
</dbReference>
<name>A0A3A5L1P0_9GAMM</name>
<accession>A0A3A5L1P0</accession>
<keyword evidence="4" id="KW-0233">DNA recombination</keyword>
<evidence type="ECO:0000313" key="8">
    <source>
        <dbReference type="Proteomes" id="UP000270757"/>
    </source>
</evidence>
<evidence type="ECO:0000256" key="1">
    <source>
        <dbReference type="ARBA" id="ARBA00009402"/>
    </source>
</evidence>
<dbReference type="GO" id="GO:0003677">
    <property type="term" value="F:DNA binding"/>
    <property type="evidence" value="ECO:0007669"/>
    <property type="project" value="UniProtKB-KW"/>
</dbReference>
<dbReference type="Proteomes" id="UP000270757">
    <property type="component" value="Unassembled WGS sequence"/>
</dbReference>
<protein>
    <submittedName>
        <fullName evidence="7">Tn3 family transposase</fullName>
    </submittedName>
</protein>
<dbReference type="NCBIfam" id="NF033527">
    <property type="entry name" value="transpos_Tn3"/>
    <property type="match status" value="1"/>
</dbReference>
<dbReference type="Pfam" id="PF01526">
    <property type="entry name" value="DDE_Tnp_Tn3"/>
    <property type="match status" value="1"/>
</dbReference>
<sequence>MSIIDLTMNEFDLTQEEIGFIRTRHTSKQLAFALLFKYYQKSHQFINDLTKLPTYLINQVASQLNIPPVICGVSSRTYDNYISLIRKYFKISFSKKTHYKELEVWIKNELLPTHHLAEEEIKNQAIGYLKERGIESFKEKTMARVILDATNAFENELFEKLKSTLSTEDEAQLNGLLLPYKEGLSYLGWINKEINNPSLDSILGLMEQLSILNRFNFDLVTLQAIPRKRIVHYSEAFTRLNPSDLKQMADNKRCAHLFMYCQTKKEEVIDKTIDMFNRIIRNVIHKSEKRVVRKLINDIKKVYGKDTILFHIAEVCLEQPDGTIRDKIFPIVGQDKLKNIIDEYKKKGPKYQSLLHQKIRSSYAGYYRRMVQPLLENVIFRSNNLEHQPILDALTLIKKYFDSNKVYFPDNEDVPMDCLPDKWRKRIVDPTTGKIKRICYEVYVLKKLADRIRCREIWIDGSFKHRNPDEDLPNNFEENKEAYFDDLSLPLDGDVFIEQLKQRLSSALAALNDTIPHNTKVKISSQNGGRIIVTPLTPQAESNNIGIIKKYLQEKWEGTNLIDMIKEVDLENQFTHDFISYGQKIYLKPHEISERILLTIYGMGTNVGLKHMCAGNAHISEHQLRHIKNYFLSTDNLKNALSKVANALFKIRLEEIWGGMPIAVASDSTQFSAYFQNLISEYHNRYGGRGVMIYWHVEKNACCIHSQLKSVSSSEVSAMIEGVLRHCTEMSVQKNYVDTHGQSEVGFAFSHLLGFSLMPRLANLNKQKLAQCELGDYQKYKNLQAVLTDTINWQLIKEQYSQFVKYTAAMKAGHADPESILRRFNQNNLKHPTYIALSQLGKVLKTIFICNYLMHESIRQEIQEGLNVVELWNGVSKFIFYGRAGEISSNHEKAQTLSVLSLHLLQLSMVYINTLMIQQIIEEYGLKHKLTKEDKRALTPLIYEHVNPYGLFPLDLSTRLPNLHYGVAV</sequence>
<evidence type="ECO:0000256" key="2">
    <source>
        <dbReference type="ARBA" id="ARBA00022578"/>
    </source>
</evidence>
<dbReference type="GO" id="GO:0006313">
    <property type="term" value="P:DNA transposition"/>
    <property type="evidence" value="ECO:0007669"/>
    <property type="project" value="InterPro"/>
</dbReference>
<evidence type="ECO:0000259" key="5">
    <source>
        <dbReference type="Pfam" id="PF01526"/>
    </source>
</evidence>
<dbReference type="RefSeq" id="WP_120047423.1">
    <property type="nucleotide sequence ID" value="NZ_QZWB01000015.1"/>
</dbReference>
<keyword evidence="3" id="KW-0238">DNA-binding</keyword>
<evidence type="ECO:0000256" key="3">
    <source>
        <dbReference type="ARBA" id="ARBA00023125"/>
    </source>
</evidence>
<dbReference type="Pfam" id="PF13700">
    <property type="entry name" value="DUF4158"/>
    <property type="match status" value="1"/>
</dbReference>
<comment type="caution">
    <text evidence="7">The sequence shown here is derived from an EMBL/GenBank/DDBJ whole genome shotgun (WGS) entry which is preliminary data.</text>
</comment>
<evidence type="ECO:0000256" key="4">
    <source>
        <dbReference type="ARBA" id="ARBA00023172"/>
    </source>
</evidence>
<evidence type="ECO:0000259" key="6">
    <source>
        <dbReference type="Pfam" id="PF13700"/>
    </source>
</evidence>
<organism evidence="7 8">
    <name type="scientific">Legionella taurinensis</name>
    <dbReference type="NCBI Taxonomy" id="70611"/>
    <lineage>
        <taxon>Bacteria</taxon>
        <taxon>Pseudomonadati</taxon>
        <taxon>Pseudomonadota</taxon>
        <taxon>Gammaproteobacteria</taxon>
        <taxon>Legionellales</taxon>
        <taxon>Legionellaceae</taxon>
        <taxon>Legionella</taxon>
    </lineage>
</organism>
<feature type="domain" description="DUF4158" evidence="6">
    <location>
        <begin position="11"/>
        <end position="146"/>
    </location>
</feature>
<proteinExistence type="inferred from homology"/>
<comment type="similarity">
    <text evidence="1">Belongs to the transposase 7 family.</text>
</comment>
<dbReference type="GO" id="GO:0004803">
    <property type="term" value="F:transposase activity"/>
    <property type="evidence" value="ECO:0007669"/>
    <property type="project" value="InterPro"/>
</dbReference>
<dbReference type="EMBL" id="QZWB01000015">
    <property type="protein sequence ID" value="RJT44418.1"/>
    <property type="molecule type" value="Genomic_DNA"/>
</dbReference>
<feature type="domain" description="Tn3 transposase DDE" evidence="5">
    <location>
        <begin position="563"/>
        <end position="952"/>
    </location>
</feature>
<evidence type="ECO:0000313" key="7">
    <source>
        <dbReference type="EMBL" id="RJT44418.1"/>
    </source>
</evidence>
<gene>
    <name evidence="7" type="ORF">D6J04_12360</name>
</gene>